<dbReference type="EMBL" id="QMFY01000003">
    <property type="protein sequence ID" value="RAW01579.1"/>
    <property type="molecule type" value="Genomic_DNA"/>
</dbReference>
<accession>A0A364Y4B1</accession>
<dbReference type="Proteomes" id="UP000251889">
    <property type="component" value="Unassembled WGS sequence"/>
</dbReference>
<proteinExistence type="predicted"/>
<comment type="caution">
    <text evidence="1">The sequence shown here is derived from an EMBL/GenBank/DDBJ whole genome shotgun (WGS) entry which is preliminary data.</text>
</comment>
<evidence type="ECO:0000313" key="2">
    <source>
        <dbReference type="Proteomes" id="UP000251889"/>
    </source>
</evidence>
<evidence type="ECO:0000313" key="1">
    <source>
        <dbReference type="EMBL" id="RAW01579.1"/>
    </source>
</evidence>
<dbReference type="AlphaFoldDB" id="A0A364Y4B1"/>
<protein>
    <submittedName>
        <fullName evidence="1">Uncharacterized protein</fullName>
    </submittedName>
</protein>
<organism evidence="1 2">
    <name type="scientific">Pseudochryseolinea flava</name>
    <dbReference type="NCBI Taxonomy" id="2059302"/>
    <lineage>
        <taxon>Bacteria</taxon>
        <taxon>Pseudomonadati</taxon>
        <taxon>Bacteroidota</taxon>
        <taxon>Cytophagia</taxon>
        <taxon>Cytophagales</taxon>
        <taxon>Fulvivirgaceae</taxon>
        <taxon>Pseudochryseolinea</taxon>
    </lineage>
</organism>
<gene>
    <name evidence="1" type="ORF">DQQ10_07930</name>
</gene>
<name>A0A364Y4B1_9BACT</name>
<reference evidence="1 2" key="1">
    <citation type="submission" date="2018-06" db="EMBL/GenBank/DDBJ databases">
        <title>Chryseolinea flavus sp. nov., a member of the phylum Bacteroidetes isolated from soil.</title>
        <authorList>
            <person name="Li Y."/>
            <person name="Wang J."/>
        </authorList>
    </citation>
    <scope>NUCLEOTIDE SEQUENCE [LARGE SCALE GENOMIC DNA]</scope>
    <source>
        <strain evidence="1 2">SDU1-6</strain>
    </source>
</reference>
<sequence length="149" mass="17490">MSLPKKRIEVFISLQHLEDNQYQLFALMMHREGGNTGVRTISLFCHGENSDLRALFTGLMRRIARRTRLRNHYIMSFDSNETRNEFLNLTQERSRTLNHHLFDFSRDITEHPEHEAIIACSVTKALTANQLAPMINYGFLQAWSWEDHA</sequence>
<dbReference type="RefSeq" id="WP_112746319.1">
    <property type="nucleotide sequence ID" value="NZ_QMFY01000003.1"/>
</dbReference>
<keyword evidence="2" id="KW-1185">Reference proteome</keyword>